<name>A0ABR7LFZ5_9PSEU</name>
<dbReference type="Pfam" id="PF14428">
    <property type="entry name" value="DddA-like"/>
    <property type="match status" value="1"/>
</dbReference>
<dbReference type="EMBL" id="JABVED010000034">
    <property type="protein sequence ID" value="MBC6451565.1"/>
    <property type="molecule type" value="Genomic_DNA"/>
</dbReference>
<evidence type="ECO:0000313" key="1">
    <source>
        <dbReference type="EMBL" id="MBC6451565.1"/>
    </source>
</evidence>
<evidence type="ECO:0000313" key="2">
    <source>
        <dbReference type="Proteomes" id="UP000734823"/>
    </source>
</evidence>
<proteinExistence type="predicted"/>
<dbReference type="RefSeq" id="WP_187224633.1">
    <property type="nucleotide sequence ID" value="NZ_JABVED010000034.1"/>
</dbReference>
<dbReference type="InterPro" id="IPR032724">
    <property type="entry name" value="SCP1.201-like"/>
</dbReference>
<sequence length="171" mass="18814">MVATLDLANQLLHRYLDEIGYSVGSTPSAHSAPPDMARVDVAKRRVGQRPDGSQARGEWVRSDGWSARLVSGPNDTYFEAAKEFAKTLPARDRAAQRLATHVEIKVAVAMRREGLSDETVVVDRQVCGTREYDAHQRVTCDKYLSTFLPPGACLRVVQADGTIKIYRGKAG</sequence>
<organism evidence="1 2">
    <name type="scientific">Actinokineospora xionganensis</name>
    <dbReference type="NCBI Taxonomy" id="2684470"/>
    <lineage>
        <taxon>Bacteria</taxon>
        <taxon>Bacillati</taxon>
        <taxon>Actinomycetota</taxon>
        <taxon>Actinomycetes</taxon>
        <taxon>Pseudonocardiales</taxon>
        <taxon>Pseudonocardiaceae</taxon>
        <taxon>Actinokineospora</taxon>
    </lineage>
</organism>
<comment type="caution">
    <text evidence="1">The sequence shown here is derived from an EMBL/GenBank/DDBJ whole genome shotgun (WGS) entry which is preliminary data.</text>
</comment>
<keyword evidence="2" id="KW-1185">Reference proteome</keyword>
<accession>A0ABR7LFZ5</accession>
<protein>
    <submittedName>
        <fullName evidence="1">Uncharacterized protein</fullName>
    </submittedName>
</protein>
<reference evidence="1 2" key="1">
    <citation type="submission" date="2020-06" db="EMBL/GenBank/DDBJ databases">
        <title>Actinokineospora xiongansis sp. nov., isolated from soil of Baiyangdian.</title>
        <authorList>
            <person name="Zhang X."/>
        </authorList>
    </citation>
    <scope>NUCLEOTIDE SEQUENCE [LARGE SCALE GENOMIC DNA]</scope>
    <source>
        <strain evidence="1 2">HBU206404</strain>
    </source>
</reference>
<dbReference type="Proteomes" id="UP000734823">
    <property type="component" value="Unassembled WGS sequence"/>
</dbReference>
<gene>
    <name evidence="1" type="ORF">GPZ80_30920</name>
</gene>